<protein>
    <submittedName>
        <fullName evidence="7">Rieske 2Fe-2S domain-containing protein</fullName>
    </submittedName>
</protein>
<sequence length="444" mass="50588">MTTAQESEELTRVGPGTLMGEFMRQYWIPAAMSEELAADGVPMRLMLLGEKLVAFRDSDGRVGVMDHRCPHRCASLFFGRNEESGLRCIYHGWKFDTEGNCVDMPNLRGDQDFKHKVKAKAYPAAERNGLIWVYMGKRRPAPPLPPLEVNLLPRDQVQMKFIQRECSWLQSLEGDIDTSHFGFLHVGSVDPEDVPLDHPIRGAVLHRSPDYNFREMPFGTQYGAFRPADDGRTYWRFANFLFPFWTQQPQGSFPTHVGARAWVPMDDTHTMFVHLQWEPEHLRKRLTAVAPLKNGGTLPGSRPDHDFLPNGTGWFDRWRLAANADNDYQIDRDAQARNEIFSGITDIHLQDQAVTESMGDIVDHTFEHLAPSDQMITRTRRHLLRQARAFRDTGQTPPGVDDPEILLQARAGFFVADPATDWEEAYAEQVEKAERPASDMKAAE</sequence>
<organism evidence="7 8">
    <name type="scientific">Marinibaculum pumilum</name>
    <dbReference type="NCBI Taxonomy" id="1766165"/>
    <lineage>
        <taxon>Bacteria</taxon>
        <taxon>Pseudomonadati</taxon>
        <taxon>Pseudomonadota</taxon>
        <taxon>Alphaproteobacteria</taxon>
        <taxon>Rhodospirillales</taxon>
        <taxon>Rhodospirillaceae</taxon>
        <taxon>Marinibaculum</taxon>
    </lineage>
</organism>
<dbReference type="PANTHER" id="PTHR21266">
    <property type="entry name" value="IRON-SULFUR DOMAIN CONTAINING PROTEIN"/>
    <property type="match status" value="1"/>
</dbReference>
<keyword evidence="8" id="KW-1185">Reference proteome</keyword>
<dbReference type="InterPro" id="IPR017941">
    <property type="entry name" value="Rieske_2Fe-2S"/>
</dbReference>
<evidence type="ECO:0000256" key="5">
    <source>
        <dbReference type="ARBA" id="ARBA00023014"/>
    </source>
</evidence>
<dbReference type="RefSeq" id="WP_379903201.1">
    <property type="nucleotide sequence ID" value="NZ_JBHRTR010000031.1"/>
</dbReference>
<dbReference type="PANTHER" id="PTHR21266:SF59">
    <property type="entry name" value="BLR4922 PROTEIN"/>
    <property type="match status" value="1"/>
</dbReference>
<evidence type="ECO:0000313" key="7">
    <source>
        <dbReference type="EMBL" id="MFC3229211.1"/>
    </source>
</evidence>
<gene>
    <name evidence="7" type="ORF">ACFOGJ_18335</name>
</gene>
<evidence type="ECO:0000256" key="1">
    <source>
        <dbReference type="ARBA" id="ARBA00022714"/>
    </source>
</evidence>
<keyword evidence="2" id="KW-0479">Metal-binding</keyword>
<comment type="caution">
    <text evidence="7">The sequence shown here is derived from an EMBL/GenBank/DDBJ whole genome shotgun (WGS) entry which is preliminary data.</text>
</comment>
<proteinExistence type="predicted"/>
<evidence type="ECO:0000256" key="3">
    <source>
        <dbReference type="ARBA" id="ARBA00023002"/>
    </source>
</evidence>
<dbReference type="Gene3D" id="2.102.10.10">
    <property type="entry name" value="Rieske [2Fe-2S] iron-sulphur domain"/>
    <property type="match status" value="1"/>
</dbReference>
<dbReference type="InterPro" id="IPR050584">
    <property type="entry name" value="Cholesterol_7-desaturase"/>
</dbReference>
<evidence type="ECO:0000256" key="2">
    <source>
        <dbReference type="ARBA" id="ARBA00022723"/>
    </source>
</evidence>
<dbReference type="SUPFAM" id="SSF50022">
    <property type="entry name" value="ISP domain"/>
    <property type="match status" value="1"/>
</dbReference>
<evidence type="ECO:0000259" key="6">
    <source>
        <dbReference type="PROSITE" id="PS51296"/>
    </source>
</evidence>
<keyword evidence="5" id="KW-0411">Iron-sulfur</keyword>
<keyword evidence="1" id="KW-0001">2Fe-2S</keyword>
<dbReference type="Gene3D" id="3.90.380.10">
    <property type="entry name" value="Naphthalene 1,2-dioxygenase Alpha Subunit, Chain A, domain 1"/>
    <property type="match status" value="1"/>
</dbReference>
<dbReference type="InterPro" id="IPR045623">
    <property type="entry name" value="LigXa_C"/>
</dbReference>
<dbReference type="Proteomes" id="UP001595528">
    <property type="component" value="Unassembled WGS sequence"/>
</dbReference>
<accession>A0ABV7L3G2</accession>
<dbReference type="CDD" id="cd03479">
    <property type="entry name" value="Rieske_RO_Alpha_PhDO_like"/>
    <property type="match status" value="1"/>
</dbReference>
<keyword evidence="4" id="KW-0408">Iron</keyword>
<feature type="domain" description="Rieske" evidence="6">
    <location>
        <begin position="27"/>
        <end position="133"/>
    </location>
</feature>
<reference evidence="8" key="1">
    <citation type="journal article" date="2019" name="Int. J. Syst. Evol. Microbiol.">
        <title>The Global Catalogue of Microorganisms (GCM) 10K type strain sequencing project: providing services to taxonomists for standard genome sequencing and annotation.</title>
        <authorList>
            <consortium name="The Broad Institute Genomics Platform"/>
            <consortium name="The Broad Institute Genome Sequencing Center for Infectious Disease"/>
            <person name="Wu L."/>
            <person name="Ma J."/>
        </authorList>
    </citation>
    <scope>NUCLEOTIDE SEQUENCE [LARGE SCALE GENOMIC DNA]</scope>
    <source>
        <strain evidence="8">KCTC 42964</strain>
    </source>
</reference>
<dbReference type="EMBL" id="JBHRTR010000031">
    <property type="protein sequence ID" value="MFC3229211.1"/>
    <property type="molecule type" value="Genomic_DNA"/>
</dbReference>
<dbReference type="SUPFAM" id="SSF55961">
    <property type="entry name" value="Bet v1-like"/>
    <property type="match status" value="1"/>
</dbReference>
<evidence type="ECO:0000313" key="8">
    <source>
        <dbReference type="Proteomes" id="UP001595528"/>
    </source>
</evidence>
<dbReference type="Pfam" id="PF00355">
    <property type="entry name" value="Rieske"/>
    <property type="match status" value="1"/>
</dbReference>
<dbReference type="PROSITE" id="PS51296">
    <property type="entry name" value="RIESKE"/>
    <property type="match status" value="1"/>
</dbReference>
<keyword evidence="3" id="KW-0560">Oxidoreductase</keyword>
<name>A0ABV7L3G2_9PROT</name>
<dbReference type="InterPro" id="IPR036922">
    <property type="entry name" value="Rieske_2Fe-2S_sf"/>
</dbReference>
<evidence type="ECO:0000256" key="4">
    <source>
        <dbReference type="ARBA" id="ARBA00023004"/>
    </source>
</evidence>
<dbReference type="Pfam" id="PF19301">
    <property type="entry name" value="LigXa_C"/>
    <property type="match status" value="1"/>
</dbReference>